<keyword evidence="6" id="KW-0808">Transferase</keyword>
<feature type="site" description="Lowers pKa of active site Cys" evidence="3">
    <location>
        <position position="257"/>
    </location>
</feature>
<feature type="compositionally biased region" description="Basic and acidic residues" evidence="4">
    <location>
        <begin position="336"/>
        <end position="347"/>
    </location>
</feature>
<dbReference type="RefSeq" id="WP_143892587.1">
    <property type="nucleotide sequence ID" value="NZ_CP041666.1"/>
</dbReference>
<dbReference type="SFLD" id="SFLDG01206">
    <property type="entry name" value="Xi.1"/>
    <property type="match status" value="1"/>
</dbReference>
<dbReference type="Pfam" id="PF13410">
    <property type="entry name" value="GST_C_2"/>
    <property type="match status" value="1"/>
</dbReference>
<name>A0A516KE93_9BACI</name>
<dbReference type="InterPro" id="IPR047047">
    <property type="entry name" value="GST_Omega-like_C"/>
</dbReference>
<dbReference type="CDD" id="cd03190">
    <property type="entry name" value="GST_C_Omega_like"/>
    <property type="match status" value="1"/>
</dbReference>
<dbReference type="SUPFAM" id="SSF47616">
    <property type="entry name" value="GST C-terminal domain-like"/>
    <property type="match status" value="1"/>
</dbReference>
<evidence type="ECO:0000313" key="7">
    <source>
        <dbReference type="Proteomes" id="UP000315215"/>
    </source>
</evidence>
<evidence type="ECO:0000256" key="2">
    <source>
        <dbReference type="PIRSR" id="PIRSR015753-2"/>
    </source>
</evidence>
<feature type="region of interest" description="Disordered" evidence="4">
    <location>
        <begin position="313"/>
        <end position="347"/>
    </location>
</feature>
<dbReference type="GO" id="GO:0005737">
    <property type="term" value="C:cytoplasm"/>
    <property type="evidence" value="ECO:0007669"/>
    <property type="project" value="TreeGrafter"/>
</dbReference>
<feature type="site" description="Lowers pKa of active site Cys" evidence="3">
    <location>
        <position position="300"/>
    </location>
</feature>
<feature type="compositionally biased region" description="Polar residues" evidence="4">
    <location>
        <begin position="325"/>
        <end position="335"/>
    </location>
</feature>
<proteinExistence type="predicted"/>
<evidence type="ECO:0000256" key="3">
    <source>
        <dbReference type="PIRSR" id="PIRSR015753-3"/>
    </source>
</evidence>
<dbReference type="SFLD" id="SFLDS00019">
    <property type="entry name" value="Glutathione_Transferase_(cytos"/>
    <property type="match status" value="1"/>
</dbReference>
<protein>
    <submittedName>
        <fullName evidence="6">Glutathione S-transferase family protein</fullName>
    </submittedName>
</protein>
<dbReference type="KEGG" id="aqt:FN924_05765"/>
<dbReference type="InterPro" id="IPR016639">
    <property type="entry name" value="GST_Omega/GSH"/>
</dbReference>
<dbReference type="InterPro" id="IPR010987">
    <property type="entry name" value="Glutathione-S-Trfase_C-like"/>
</dbReference>
<dbReference type="AlphaFoldDB" id="A0A516KE93"/>
<dbReference type="GO" id="GO:0004364">
    <property type="term" value="F:glutathione transferase activity"/>
    <property type="evidence" value="ECO:0007669"/>
    <property type="project" value="InterPro"/>
</dbReference>
<dbReference type="Gene3D" id="1.20.1050.10">
    <property type="match status" value="1"/>
</dbReference>
<organism evidence="6 7">
    <name type="scientific">Radiobacillus deserti</name>
    <dbReference type="NCBI Taxonomy" id="2594883"/>
    <lineage>
        <taxon>Bacteria</taxon>
        <taxon>Bacillati</taxon>
        <taxon>Bacillota</taxon>
        <taxon>Bacilli</taxon>
        <taxon>Bacillales</taxon>
        <taxon>Bacillaceae</taxon>
        <taxon>Radiobacillus</taxon>
    </lineage>
</organism>
<accession>A0A516KE93</accession>
<dbReference type="OrthoDB" id="9769158at2"/>
<evidence type="ECO:0000256" key="1">
    <source>
        <dbReference type="PIRSR" id="PIRSR015753-1"/>
    </source>
</evidence>
<dbReference type="EMBL" id="CP041666">
    <property type="protein sequence ID" value="QDP39725.1"/>
    <property type="molecule type" value="Genomic_DNA"/>
</dbReference>
<feature type="binding site" evidence="2">
    <location>
        <begin position="133"/>
        <end position="136"/>
    </location>
    <ligand>
        <name>glutathione</name>
        <dbReference type="ChEBI" id="CHEBI:57925"/>
    </ligand>
</feature>
<dbReference type="PANTHER" id="PTHR32419:SF6">
    <property type="entry name" value="GLUTATHIONE S-TRANSFERASE OMEGA-LIKE 1-RELATED"/>
    <property type="match status" value="1"/>
</dbReference>
<dbReference type="InterPro" id="IPR040079">
    <property type="entry name" value="Glutathione_S-Trfase"/>
</dbReference>
<feature type="active site" description="Nucleophile" evidence="1">
    <location>
        <position position="65"/>
    </location>
</feature>
<dbReference type="Gene3D" id="3.40.30.10">
    <property type="entry name" value="Glutaredoxin"/>
    <property type="match status" value="1"/>
</dbReference>
<reference evidence="6 7" key="1">
    <citation type="submission" date="2019-07" db="EMBL/GenBank/DDBJ databases">
        <authorList>
            <person name="Li J."/>
        </authorList>
    </citation>
    <scope>NUCLEOTIDE SEQUENCE [LARGE SCALE GENOMIC DNA]</scope>
    <source>
        <strain evidence="6 7">TKL69</strain>
    </source>
</reference>
<dbReference type="PANTHER" id="PTHR32419">
    <property type="entry name" value="GLUTATHIONYL-HYDROQUINONE REDUCTASE"/>
    <property type="match status" value="1"/>
</dbReference>
<dbReference type="InterPro" id="IPR036282">
    <property type="entry name" value="Glutathione-S-Trfase_C_sf"/>
</dbReference>
<dbReference type="PIRSF" id="PIRSF015753">
    <property type="entry name" value="GST"/>
    <property type="match status" value="1"/>
</dbReference>
<dbReference type="Proteomes" id="UP000315215">
    <property type="component" value="Chromosome"/>
</dbReference>
<dbReference type="PROSITE" id="PS50405">
    <property type="entry name" value="GST_CTER"/>
    <property type="match status" value="1"/>
</dbReference>
<keyword evidence="7" id="KW-1185">Reference proteome</keyword>
<feature type="active site" description="Proton donor/acceptor" evidence="1">
    <location>
        <position position="199"/>
    </location>
</feature>
<dbReference type="SFLD" id="SFLDG01148">
    <property type="entry name" value="Xi_(cytGST)"/>
    <property type="match status" value="1"/>
</dbReference>
<sequence length="347" mass="40377">MSEYNKDASCEVRFNTSNASKNPKEISKDGSFKRQVNRFTTPFGSTKEELPVEAGRYRLIWCPACPWAHRSVIVRRILGLEEAISLGTVSPMRPRIDRVDWEFSLDENRVDPVLGIQYLSEIYVKTDPDYMGRPTVPVMIDLKKGEAVQNDYFRLTNYFEVEWARFHKRNAPNLYPLELREEIDALSDVIFHEVNNGVYKCGFAQSQEAYEAAYDVLFNRLDLLEERLATRRFLFGDYITDSDVRLYTTLARFDAAYVTAFNTNRNLLREFPNLWGYARDLYQTSGFGDTTNFDAIKRHYHLSITINPDKEDVKILPKGPDESEWNTPHNRQSLSGKEDKFLRESAR</sequence>
<feature type="binding site" evidence="2">
    <location>
        <position position="101"/>
    </location>
    <ligand>
        <name>glutathione</name>
        <dbReference type="ChEBI" id="CHEBI:57925"/>
    </ligand>
</feature>
<evidence type="ECO:0000313" key="6">
    <source>
        <dbReference type="EMBL" id="QDP39725.1"/>
    </source>
</evidence>
<gene>
    <name evidence="6" type="ORF">FN924_05765</name>
</gene>
<evidence type="ECO:0000259" key="5">
    <source>
        <dbReference type="PROSITE" id="PS50405"/>
    </source>
</evidence>
<evidence type="ECO:0000256" key="4">
    <source>
        <dbReference type="SAM" id="MobiDB-lite"/>
    </source>
</evidence>
<feature type="domain" description="GST C-terminal" evidence="5">
    <location>
        <begin position="176"/>
        <end position="300"/>
    </location>
</feature>